<dbReference type="Proteomes" id="UP000619479">
    <property type="component" value="Unassembled WGS sequence"/>
</dbReference>
<evidence type="ECO:0000313" key="3">
    <source>
        <dbReference type="EMBL" id="GID71301.1"/>
    </source>
</evidence>
<proteinExistence type="predicted"/>
<name>A0A919MHI0_9ACTN</name>
<accession>A0A919MHI0</accession>
<dbReference type="EMBL" id="BOMH01000120">
    <property type="protein sequence ID" value="GID71301.1"/>
    <property type="molecule type" value="Genomic_DNA"/>
</dbReference>
<sequence length="271" mass="28908">MTCLSPRATAATPSAEAPAGATPGFLADLPLTVLDQPPLVDLLKRLDIPTSGAFAALPSSDVLARFGLDAAIAHRLAGGRDDRPLEVRTPPVDLAVCDTYDEPLERVDVAAFAARTLAVRLYERLTGHGLACTRLEIGAVTTDGQELSRVWRHDGLLTAHGIADRTRWQLDGWLTRRRLAAAITTLVLTPHGVVRQARLQAGLWVTRAGSGSGAPGTAPRPGPARARRGAAYQVRNTFSSEPVCIRDSPRYRPRYAATAARSSRSSARAIA</sequence>
<evidence type="ECO:0000313" key="4">
    <source>
        <dbReference type="Proteomes" id="UP000619479"/>
    </source>
</evidence>
<dbReference type="PANTHER" id="PTHR35369">
    <property type="entry name" value="BLR3025 PROTEIN-RELATED"/>
    <property type="match status" value="1"/>
</dbReference>
<evidence type="ECO:0000256" key="2">
    <source>
        <dbReference type="SAM" id="MobiDB-lite"/>
    </source>
</evidence>
<dbReference type="GO" id="GO:0006281">
    <property type="term" value="P:DNA repair"/>
    <property type="evidence" value="ECO:0007669"/>
    <property type="project" value="TreeGrafter"/>
</dbReference>
<reference evidence="3" key="1">
    <citation type="submission" date="2021-01" db="EMBL/GenBank/DDBJ databases">
        <title>Whole genome shotgun sequence of Actinoplanes cyaneus NBRC 14990.</title>
        <authorList>
            <person name="Komaki H."/>
            <person name="Tamura T."/>
        </authorList>
    </citation>
    <scope>NUCLEOTIDE SEQUENCE</scope>
    <source>
        <strain evidence="3">NBRC 14990</strain>
    </source>
</reference>
<dbReference type="RefSeq" id="WP_203756467.1">
    <property type="nucleotide sequence ID" value="NZ_BAAAUC010000130.1"/>
</dbReference>
<evidence type="ECO:0000256" key="1">
    <source>
        <dbReference type="ARBA" id="ARBA00022763"/>
    </source>
</evidence>
<keyword evidence="4" id="KW-1185">Reference proteome</keyword>
<dbReference type="AlphaFoldDB" id="A0A919MHI0"/>
<gene>
    <name evidence="3" type="ORF">Acy02nite_91820</name>
</gene>
<dbReference type="PANTHER" id="PTHR35369:SF2">
    <property type="entry name" value="BLR3025 PROTEIN"/>
    <property type="match status" value="1"/>
</dbReference>
<organism evidence="3 4">
    <name type="scientific">Actinoplanes cyaneus</name>
    <dbReference type="NCBI Taxonomy" id="52696"/>
    <lineage>
        <taxon>Bacteria</taxon>
        <taxon>Bacillati</taxon>
        <taxon>Actinomycetota</taxon>
        <taxon>Actinomycetes</taxon>
        <taxon>Micromonosporales</taxon>
        <taxon>Micromonosporaceae</taxon>
        <taxon>Actinoplanes</taxon>
    </lineage>
</organism>
<feature type="region of interest" description="Disordered" evidence="2">
    <location>
        <begin position="208"/>
        <end position="228"/>
    </location>
</feature>
<protein>
    <submittedName>
        <fullName evidence="3">Uncharacterized protein</fullName>
    </submittedName>
</protein>
<keyword evidence="1" id="KW-0227">DNA damage</keyword>
<comment type="caution">
    <text evidence="3">The sequence shown here is derived from an EMBL/GenBank/DDBJ whole genome shotgun (WGS) entry which is preliminary data.</text>
</comment>
<dbReference type="InterPro" id="IPR050356">
    <property type="entry name" value="SulA_CellDiv_inhibitor"/>
</dbReference>